<dbReference type="EC" id="2.4.1.-" evidence="8"/>
<evidence type="ECO:0000256" key="10">
    <source>
        <dbReference type="SAM" id="SignalP"/>
    </source>
</evidence>
<evidence type="ECO:0000256" key="1">
    <source>
        <dbReference type="ARBA" id="ARBA00004167"/>
    </source>
</evidence>
<organism evidence="11">
    <name type="scientific">Zeugodacus cucurbitae</name>
    <name type="common">Melon fruit fly</name>
    <name type="synonym">Bactrocera cucurbitae</name>
    <dbReference type="NCBI Taxonomy" id="28588"/>
    <lineage>
        <taxon>Eukaryota</taxon>
        <taxon>Metazoa</taxon>
        <taxon>Ecdysozoa</taxon>
        <taxon>Arthropoda</taxon>
        <taxon>Hexapoda</taxon>
        <taxon>Insecta</taxon>
        <taxon>Pterygota</taxon>
        <taxon>Neoptera</taxon>
        <taxon>Endopterygota</taxon>
        <taxon>Diptera</taxon>
        <taxon>Brachycera</taxon>
        <taxon>Muscomorpha</taxon>
        <taxon>Tephritoidea</taxon>
        <taxon>Tephritidae</taxon>
        <taxon>Zeugodacus</taxon>
        <taxon>Zeugodacus</taxon>
    </lineage>
</organism>
<feature type="compositionally biased region" description="Basic and acidic residues" evidence="9">
    <location>
        <begin position="541"/>
        <end position="555"/>
    </location>
</feature>
<keyword evidence="5" id="KW-0812">Transmembrane</keyword>
<reference evidence="11" key="1">
    <citation type="submission" date="2014-11" db="EMBL/GenBank/DDBJ databases">
        <authorList>
            <person name="Geib S."/>
        </authorList>
    </citation>
    <scope>NUCLEOTIDE SEQUENCE</scope>
</reference>
<comment type="similarity">
    <text evidence="2 8">Belongs to the glycosyltransferase 92 family.</text>
</comment>
<proteinExistence type="inferred from homology"/>
<feature type="signal peptide" evidence="10">
    <location>
        <begin position="1"/>
        <end position="30"/>
    </location>
</feature>
<dbReference type="AlphaFoldDB" id="A0A0A1X4M9"/>
<gene>
    <name evidence="11" type="primary">uvrA_1</name>
    <name evidence="11" type="ORF">g.1208</name>
</gene>
<dbReference type="EMBL" id="GBXI01008018">
    <property type="protein sequence ID" value="JAD06274.1"/>
    <property type="molecule type" value="Transcribed_RNA"/>
</dbReference>
<evidence type="ECO:0000256" key="8">
    <source>
        <dbReference type="RuleBase" id="RU366017"/>
    </source>
</evidence>
<evidence type="ECO:0000256" key="9">
    <source>
        <dbReference type="SAM" id="MobiDB-lite"/>
    </source>
</evidence>
<comment type="subcellular location">
    <subcellularLocation>
        <location evidence="1">Membrane</location>
        <topology evidence="1">Single-pass membrane protein</topology>
    </subcellularLocation>
</comment>
<sequence>DTTTMRFTAFQRSCWLLVWTFIWTLHHAYAEEELKLSSLKEELFIDRRPPPSVEEIYKLIEQELPSLPLEFMQRHIDDELRLNVSCALYPQLMQLEFHNTYWQVHRSDNLTFYLYGAYYDNRTAVVSHGAPLVRILASVNVIDVDLKDYPPSYCQLWYEEHSVPFIVPVHAYRQLWYKPWDGNPELYFPQFVECAIPTEVQHLVPKTVSLVASECARATNNLRVIYEPPVNRPQRGFAVCSTGLFNPYRDNSMRLVEWLELLRLLGAEHVMLPTFGIHPNATKVLRYYEAEGFVSAPGISFARGEPSLPHIAFEMIKASLGNHRVNELIPLNDCLCRNMYKYDYIVIIDVDEVIMPVGATRNWADMTPLAEAQTRQDDCEEGASSLCFRNVYFPAYPERKPFSDAVPHYMYMMQHVARVADHLEPYVATKCFHSTHSVVGVHNHFPMQWVAGCHMRSVNVSIGQMQHYREPDIPETLENPVIDGVIWRYKEPLVQHTQAVLRQLGLLRWVDVPLNDAQEEAIIVEKPIDVELKSSQTAQKLESKVEPESNMEKDSVAQSAKTAEHFEL</sequence>
<evidence type="ECO:0000256" key="4">
    <source>
        <dbReference type="ARBA" id="ARBA00022679"/>
    </source>
</evidence>
<evidence type="ECO:0000313" key="11">
    <source>
        <dbReference type="EMBL" id="JAD06274.1"/>
    </source>
</evidence>
<feature type="region of interest" description="Disordered" evidence="9">
    <location>
        <begin position="536"/>
        <end position="568"/>
    </location>
</feature>
<name>A0A0A1X4M9_ZEUCU</name>
<keyword evidence="6" id="KW-1133">Transmembrane helix</keyword>
<dbReference type="GO" id="GO:0016020">
    <property type="term" value="C:membrane"/>
    <property type="evidence" value="ECO:0007669"/>
    <property type="project" value="UniProtKB-SubCell"/>
</dbReference>
<dbReference type="InterPro" id="IPR008166">
    <property type="entry name" value="Glyco_transf_92"/>
</dbReference>
<evidence type="ECO:0000256" key="2">
    <source>
        <dbReference type="ARBA" id="ARBA00007647"/>
    </source>
</evidence>
<feature type="non-terminal residue" evidence="11">
    <location>
        <position position="1"/>
    </location>
</feature>
<evidence type="ECO:0000256" key="5">
    <source>
        <dbReference type="ARBA" id="ARBA00022692"/>
    </source>
</evidence>
<dbReference type="PANTHER" id="PTHR21461">
    <property type="entry name" value="GLYCOSYLTRANSFERASE FAMILY 92 PROTEIN"/>
    <property type="match status" value="1"/>
</dbReference>
<evidence type="ECO:0000256" key="3">
    <source>
        <dbReference type="ARBA" id="ARBA00022676"/>
    </source>
</evidence>
<evidence type="ECO:0000256" key="7">
    <source>
        <dbReference type="ARBA" id="ARBA00023136"/>
    </source>
</evidence>
<dbReference type="Pfam" id="PF01697">
    <property type="entry name" value="Glyco_transf_92"/>
    <property type="match status" value="1"/>
</dbReference>
<feature type="chain" id="PRO_5001983120" description="Glycosyltransferase family 92 protein" evidence="10">
    <location>
        <begin position="31"/>
        <end position="568"/>
    </location>
</feature>
<keyword evidence="10" id="KW-0732">Signal</keyword>
<protein>
    <recommendedName>
        <fullName evidence="8">Glycosyltransferase family 92 protein</fullName>
        <ecNumber evidence="8">2.4.1.-</ecNumber>
    </recommendedName>
</protein>
<reference evidence="11" key="2">
    <citation type="journal article" date="2015" name="Gigascience">
        <title>Reconstructing a comprehensive transcriptome assembly of a white-pupal translocated strain of the pest fruit fly Bactrocera cucurbitae.</title>
        <authorList>
            <person name="Sim S.B."/>
            <person name="Calla B."/>
            <person name="Hall B."/>
            <person name="DeRego T."/>
            <person name="Geib S.M."/>
        </authorList>
    </citation>
    <scope>NUCLEOTIDE SEQUENCE</scope>
</reference>
<dbReference type="GO" id="GO:0005737">
    <property type="term" value="C:cytoplasm"/>
    <property type="evidence" value="ECO:0007669"/>
    <property type="project" value="TreeGrafter"/>
</dbReference>
<keyword evidence="3 8" id="KW-0328">Glycosyltransferase</keyword>
<keyword evidence="4 8" id="KW-0808">Transferase</keyword>
<accession>A0A0A1X4M9</accession>
<evidence type="ECO:0000256" key="6">
    <source>
        <dbReference type="ARBA" id="ARBA00022989"/>
    </source>
</evidence>
<dbReference type="PANTHER" id="PTHR21461:SF83">
    <property type="entry name" value="GLYCOSYLTRANSFERASE FAMILY 92 PROTEIN"/>
    <property type="match status" value="1"/>
</dbReference>
<dbReference type="GO" id="GO:0016757">
    <property type="term" value="F:glycosyltransferase activity"/>
    <property type="evidence" value="ECO:0007669"/>
    <property type="project" value="UniProtKB-UniRule"/>
</dbReference>
<keyword evidence="7" id="KW-0472">Membrane</keyword>